<proteinExistence type="inferred from homology"/>
<dbReference type="InterPro" id="IPR050466">
    <property type="entry name" value="Carboxylest/Gibb_receptor"/>
</dbReference>
<gene>
    <name evidence="3" type="ORF">FEM48_Zijuj09G0119100</name>
</gene>
<organism evidence="3 4">
    <name type="scientific">Ziziphus jujuba var. spinosa</name>
    <dbReference type="NCBI Taxonomy" id="714518"/>
    <lineage>
        <taxon>Eukaryota</taxon>
        <taxon>Viridiplantae</taxon>
        <taxon>Streptophyta</taxon>
        <taxon>Embryophyta</taxon>
        <taxon>Tracheophyta</taxon>
        <taxon>Spermatophyta</taxon>
        <taxon>Magnoliopsida</taxon>
        <taxon>eudicotyledons</taxon>
        <taxon>Gunneridae</taxon>
        <taxon>Pentapetalae</taxon>
        <taxon>rosids</taxon>
        <taxon>fabids</taxon>
        <taxon>Rosales</taxon>
        <taxon>Rhamnaceae</taxon>
        <taxon>Paliureae</taxon>
        <taxon>Ziziphus</taxon>
    </lineage>
</organism>
<dbReference type="Gene3D" id="3.40.50.1820">
    <property type="entry name" value="alpha/beta hydrolase"/>
    <property type="match status" value="1"/>
</dbReference>
<evidence type="ECO:0000313" key="4">
    <source>
        <dbReference type="Proteomes" id="UP000813462"/>
    </source>
</evidence>
<dbReference type="InterPro" id="IPR029058">
    <property type="entry name" value="AB_hydrolase_fold"/>
</dbReference>
<comment type="similarity">
    <text evidence="1">Belongs to the 'GDXG' lipolytic enzyme family.</text>
</comment>
<dbReference type="PANTHER" id="PTHR23024">
    <property type="entry name" value="ARYLACETAMIDE DEACETYLASE"/>
    <property type="match status" value="1"/>
</dbReference>
<reference evidence="3" key="1">
    <citation type="journal article" date="2021" name="Front. Plant Sci.">
        <title>Chromosome-Scale Genome Assembly for Chinese Sour Jujube and Insights Into Its Genome Evolution and Domestication Signature.</title>
        <authorList>
            <person name="Shen L.-Y."/>
            <person name="Luo H."/>
            <person name="Wang X.-L."/>
            <person name="Wang X.-M."/>
            <person name="Qiu X.-J."/>
            <person name="Liu H."/>
            <person name="Zhou S.-S."/>
            <person name="Jia K.-H."/>
            <person name="Nie S."/>
            <person name="Bao Y.-T."/>
            <person name="Zhang R.-G."/>
            <person name="Yun Q.-Z."/>
            <person name="Chai Y.-H."/>
            <person name="Lu J.-Y."/>
            <person name="Li Y."/>
            <person name="Zhao S.-W."/>
            <person name="Mao J.-F."/>
            <person name="Jia S.-G."/>
            <person name="Mao Y.-M."/>
        </authorList>
    </citation>
    <scope>NUCLEOTIDE SEQUENCE</scope>
    <source>
        <strain evidence="3">AT0</strain>
        <tissue evidence="3">Leaf</tissue>
    </source>
</reference>
<dbReference type="OrthoDB" id="408631at2759"/>
<name>A0A978USV4_ZIZJJ</name>
<sequence length="308" mass="33919">MASQTDDDDITCRFRFFQVHKDGRVELFYHFYPHSDPNIPPSDGPSTGVRSKNVTISSHSPVSARIYLPKSAKPDRKLPLLLYIHGGGFCMESAFSSTYHGFVSNLVAEASVMAVSVEYGLFPDRPIPACYDESFIVLQWIASHSDGNGPDAWLNDHADLKRVFIGGDSAGANITHTVASRIGSNGLGDVKVVGLIMVHPFFGGMEDDDMWMYMFPGNTGLQDPRLKPATEDLAGLACERVLVFLAEKDHLLAVGKSYVEELKKSGWNGNLEVFESLGVEHCFHLFQPNSENALDLVSKFASFLNKVV</sequence>
<dbReference type="InterPro" id="IPR013094">
    <property type="entry name" value="AB_hydrolase_3"/>
</dbReference>
<dbReference type="GO" id="GO:0016787">
    <property type="term" value="F:hydrolase activity"/>
    <property type="evidence" value="ECO:0007669"/>
    <property type="project" value="InterPro"/>
</dbReference>
<evidence type="ECO:0000313" key="3">
    <source>
        <dbReference type="EMBL" id="KAH7517954.1"/>
    </source>
</evidence>
<feature type="domain" description="Alpha/beta hydrolase fold-3" evidence="2">
    <location>
        <begin position="81"/>
        <end position="284"/>
    </location>
</feature>
<protein>
    <recommendedName>
        <fullName evidence="2">Alpha/beta hydrolase fold-3 domain-containing protein</fullName>
    </recommendedName>
</protein>
<dbReference type="AlphaFoldDB" id="A0A978USV4"/>
<dbReference type="PANTHER" id="PTHR23024:SF582">
    <property type="entry name" value="CARBOXYLESTERASE 12-RELATED"/>
    <property type="match status" value="1"/>
</dbReference>
<dbReference type="Proteomes" id="UP000813462">
    <property type="component" value="Unassembled WGS sequence"/>
</dbReference>
<dbReference type="SUPFAM" id="SSF53474">
    <property type="entry name" value="alpha/beta-Hydrolases"/>
    <property type="match status" value="1"/>
</dbReference>
<comment type="caution">
    <text evidence="3">The sequence shown here is derived from an EMBL/GenBank/DDBJ whole genome shotgun (WGS) entry which is preliminary data.</text>
</comment>
<dbReference type="EMBL" id="JAEACU010000009">
    <property type="protein sequence ID" value="KAH7517954.1"/>
    <property type="molecule type" value="Genomic_DNA"/>
</dbReference>
<evidence type="ECO:0000259" key="2">
    <source>
        <dbReference type="Pfam" id="PF07859"/>
    </source>
</evidence>
<dbReference type="Pfam" id="PF07859">
    <property type="entry name" value="Abhydrolase_3"/>
    <property type="match status" value="1"/>
</dbReference>
<accession>A0A978USV4</accession>
<evidence type="ECO:0000256" key="1">
    <source>
        <dbReference type="ARBA" id="ARBA00010515"/>
    </source>
</evidence>